<gene>
    <name evidence="1" type="ORF">MENTE1834_LOCUS37372</name>
</gene>
<dbReference type="EMBL" id="CAVMJV010000078">
    <property type="protein sequence ID" value="CAK5089644.1"/>
    <property type="molecule type" value="Genomic_DNA"/>
</dbReference>
<proteinExistence type="predicted"/>
<reference evidence="1" key="1">
    <citation type="submission" date="2023-11" db="EMBL/GenBank/DDBJ databases">
        <authorList>
            <person name="Poullet M."/>
        </authorList>
    </citation>
    <scope>NUCLEOTIDE SEQUENCE</scope>
    <source>
        <strain evidence="1">E1834</strain>
    </source>
</reference>
<dbReference type="Proteomes" id="UP001497535">
    <property type="component" value="Unassembled WGS sequence"/>
</dbReference>
<evidence type="ECO:0000313" key="2">
    <source>
        <dbReference type="Proteomes" id="UP001497535"/>
    </source>
</evidence>
<accession>A0ACB1ADQ7</accession>
<keyword evidence="2" id="KW-1185">Reference proteome</keyword>
<protein>
    <submittedName>
        <fullName evidence="1">Uncharacterized protein</fullName>
    </submittedName>
</protein>
<comment type="caution">
    <text evidence="1">The sequence shown here is derived from an EMBL/GenBank/DDBJ whole genome shotgun (WGS) entry which is preliminary data.</text>
</comment>
<organism evidence="1 2">
    <name type="scientific">Meloidogyne enterolobii</name>
    <name type="common">Root-knot nematode worm</name>
    <name type="synonym">Meloidogyne mayaguensis</name>
    <dbReference type="NCBI Taxonomy" id="390850"/>
    <lineage>
        <taxon>Eukaryota</taxon>
        <taxon>Metazoa</taxon>
        <taxon>Ecdysozoa</taxon>
        <taxon>Nematoda</taxon>
        <taxon>Chromadorea</taxon>
        <taxon>Rhabditida</taxon>
        <taxon>Tylenchina</taxon>
        <taxon>Tylenchomorpha</taxon>
        <taxon>Tylenchoidea</taxon>
        <taxon>Meloidogynidae</taxon>
        <taxon>Meloidogyninae</taxon>
        <taxon>Meloidogyne</taxon>
    </lineage>
</organism>
<evidence type="ECO:0000313" key="1">
    <source>
        <dbReference type="EMBL" id="CAK5089644.1"/>
    </source>
</evidence>
<name>A0ACB1ADQ7_MELEN</name>
<sequence length="82" mass="9618">MGLFMGRMSWTKAQIFRLFFVNLTRSQSTSAQTPIISKNLCGIQRIYPKFKEFWGYPGRKSMKYIISEDLGGLRRYREISKG</sequence>